<dbReference type="RefSeq" id="WP_018526720.1">
    <property type="nucleotide sequence ID" value="NZ_LPWH01000003.1"/>
</dbReference>
<dbReference type="EMBL" id="LPWH01000003">
    <property type="protein sequence ID" value="POR05318.1"/>
    <property type="molecule type" value="Genomic_DNA"/>
</dbReference>
<reference evidence="2" key="1">
    <citation type="submission" date="2015-12" db="EMBL/GenBank/DDBJ databases">
        <authorList>
            <person name="Lodha T.D."/>
            <person name="Chintalapati S."/>
            <person name="Chintalapati V.R."/>
            <person name="Sravanthi T."/>
        </authorList>
    </citation>
    <scope>NUCLEOTIDE SEQUENCE [LARGE SCALE GENOMIC DNA]</scope>
    <source>
        <strain evidence="2">JC133</strain>
    </source>
</reference>
<name>A0A2S4K0P0_9SPIO</name>
<evidence type="ECO:0008006" key="3">
    <source>
        <dbReference type="Google" id="ProtNLM"/>
    </source>
</evidence>
<protein>
    <recommendedName>
        <fullName evidence="3">YlbF family regulator</fullName>
    </recommendedName>
</protein>
<dbReference type="AlphaFoldDB" id="A0A2S4K0P0"/>
<dbReference type="Proteomes" id="UP000237350">
    <property type="component" value="Unassembled WGS sequence"/>
</dbReference>
<dbReference type="Pfam" id="PF06133">
    <property type="entry name" value="Com_YlbF"/>
    <property type="match status" value="1"/>
</dbReference>
<sequence length="128" mass="13680">MTADTDLPKAAHTFARALRESPEYREYLAAAEAYQNDPDAQHLLHQLREAQQGSCASAGSCSSSGCGEAPPSLEAETLQEEVDANPVLSRFFASQEELVTLVRSANARLTECLGFDLAELTKTAGGCC</sequence>
<evidence type="ECO:0000313" key="2">
    <source>
        <dbReference type="Proteomes" id="UP000237350"/>
    </source>
</evidence>
<proteinExistence type="predicted"/>
<gene>
    <name evidence="1" type="ORF">AU468_01160</name>
</gene>
<dbReference type="Gene3D" id="1.20.1500.10">
    <property type="entry name" value="YheA/YmcA-like"/>
    <property type="match status" value="1"/>
</dbReference>
<dbReference type="OrthoDB" id="9935833at2"/>
<evidence type="ECO:0000313" key="1">
    <source>
        <dbReference type="EMBL" id="POR05318.1"/>
    </source>
</evidence>
<comment type="caution">
    <text evidence="1">The sequence shown here is derived from an EMBL/GenBank/DDBJ whole genome shotgun (WGS) entry which is preliminary data.</text>
</comment>
<accession>A0A2S4K0P0</accession>
<dbReference type="SUPFAM" id="SSF158622">
    <property type="entry name" value="YheA/YmcA-like"/>
    <property type="match status" value="1"/>
</dbReference>
<dbReference type="InterPro" id="IPR010368">
    <property type="entry name" value="Com_YlbF"/>
</dbReference>
<organism evidence="1 2">
    <name type="scientific">Alkalispirochaeta sphaeroplastigenens</name>
    <dbReference type="NCBI Taxonomy" id="1187066"/>
    <lineage>
        <taxon>Bacteria</taxon>
        <taxon>Pseudomonadati</taxon>
        <taxon>Spirochaetota</taxon>
        <taxon>Spirochaetia</taxon>
        <taxon>Spirochaetales</taxon>
        <taxon>Spirochaetaceae</taxon>
        <taxon>Alkalispirochaeta</taxon>
    </lineage>
</organism>
<dbReference type="InterPro" id="IPR023378">
    <property type="entry name" value="YheA/YmcA-like_dom_sf"/>
</dbReference>
<keyword evidence="2" id="KW-1185">Reference proteome</keyword>